<dbReference type="AlphaFoldDB" id="A0A839UPV6"/>
<dbReference type="Pfam" id="PF01923">
    <property type="entry name" value="Cob_adeno_trans"/>
    <property type="match status" value="1"/>
</dbReference>
<dbReference type="Proteomes" id="UP000559987">
    <property type="component" value="Unassembled WGS sequence"/>
</dbReference>
<evidence type="ECO:0000313" key="6">
    <source>
        <dbReference type="Proteomes" id="UP000559987"/>
    </source>
</evidence>
<keyword evidence="6" id="KW-1185">Reference proteome</keyword>
<feature type="domain" description="Cobalamin adenosyltransferase-like" evidence="4">
    <location>
        <begin position="1"/>
        <end position="45"/>
    </location>
</feature>
<name>A0A839UPV6_9GAMM</name>
<organism evidence="5 6">
    <name type="scientific">Simiduia aestuariiviva</name>
    <dbReference type="NCBI Taxonomy" id="1510459"/>
    <lineage>
        <taxon>Bacteria</taxon>
        <taxon>Pseudomonadati</taxon>
        <taxon>Pseudomonadota</taxon>
        <taxon>Gammaproteobacteria</taxon>
        <taxon>Cellvibrionales</taxon>
        <taxon>Cellvibrionaceae</taxon>
        <taxon>Simiduia</taxon>
    </lineage>
</organism>
<reference evidence="5 6" key="1">
    <citation type="submission" date="2020-08" db="EMBL/GenBank/DDBJ databases">
        <title>Genomic Encyclopedia of Type Strains, Phase III (KMG-III): the genomes of soil and plant-associated and newly described type strains.</title>
        <authorList>
            <person name="Whitman W."/>
        </authorList>
    </citation>
    <scope>NUCLEOTIDE SEQUENCE [LARGE SCALE GENOMIC DNA]</scope>
    <source>
        <strain evidence="5 6">CECT 8571</strain>
    </source>
</reference>
<dbReference type="GO" id="GO:0005524">
    <property type="term" value="F:ATP binding"/>
    <property type="evidence" value="ECO:0007669"/>
    <property type="project" value="UniProtKB-KW"/>
</dbReference>
<evidence type="ECO:0000313" key="5">
    <source>
        <dbReference type="EMBL" id="MBB3167457.1"/>
    </source>
</evidence>
<evidence type="ECO:0000256" key="3">
    <source>
        <dbReference type="ARBA" id="ARBA00022840"/>
    </source>
</evidence>
<dbReference type="SUPFAM" id="SSF89028">
    <property type="entry name" value="Cobalamin adenosyltransferase-like"/>
    <property type="match status" value="1"/>
</dbReference>
<gene>
    <name evidence="5" type="ORF">FHS30_000633</name>
</gene>
<dbReference type="EMBL" id="JACHXZ010000001">
    <property type="protein sequence ID" value="MBB3167457.1"/>
    <property type="molecule type" value="Genomic_DNA"/>
</dbReference>
<keyword evidence="2" id="KW-0547">Nucleotide-binding</keyword>
<proteinExistence type="predicted"/>
<accession>A0A839UPV6</accession>
<dbReference type="Gene3D" id="1.20.1200.10">
    <property type="entry name" value="Cobalamin adenosyltransferase-like"/>
    <property type="match status" value="1"/>
</dbReference>
<evidence type="ECO:0000256" key="2">
    <source>
        <dbReference type="ARBA" id="ARBA00022741"/>
    </source>
</evidence>
<protein>
    <submittedName>
        <fullName evidence="5">Cob(I)alamin adenosyltransferase</fullName>
    </submittedName>
</protein>
<evidence type="ECO:0000259" key="4">
    <source>
        <dbReference type="Pfam" id="PF01923"/>
    </source>
</evidence>
<evidence type="ECO:0000256" key="1">
    <source>
        <dbReference type="ARBA" id="ARBA00022679"/>
    </source>
</evidence>
<keyword evidence="3" id="KW-0067">ATP-binding</keyword>
<dbReference type="InterPro" id="IPR036451">
    <property type="entry name" value="CblAdoTrfase-like_sf"/>
</dbReference>
<comment type="caution">
    <text evidence="5">The sequence shown here is derived from an EMBL/GenBank/DDBJ whole genome shotgun (WGS) entry which is preliminary data.</text>
</comment>
<sequence length="56" mass="6026">MCRRAERSIAALSTTGTDTAAPSIQPTLSAYINPLSDFLFVAARVITRRDGDNEAL</sequence>
<dbReference type="GO" id="GO:0016740">
    <property type="term" value="F:transferase activity"/>
    <property type="evidence" value="ECO:0007669"/>
    <property type="project" value="UniProtKB-KW"/>
</dbReference>
<dbReference type="InterPro" id="IPR016030">
    <property type="entry name" value="CblAdoTrfase-like"/>
</dbReference>
<keyword evidence="1 5" id="KW-0808">Transferase</keyword>